<comment type="similarity">
    <text evidence="1">Belongs to the TIP41 family.</text>
</comment>
<dbReference type="OrthoDB" id="10253878at2759"/>
<dbReference type="Proteomes" id="UP000007797">
    <property type="component" value="Unassembled WGS sequence"/>
</dbReference>
<dbReference type="InterPro" id="IPR051330">
    <property type="entry name" value="Phosphatase_reg/MetRdx"/>
</dbReference>
<dbReference type="KEGG" id="dfa:DFA_00841"/>
<organism evidence="2 3">
    <name type="scientific">Cavenderia fasciculata</name>
    <name type="common">Slime mold</name>
    <name type="synonym">Dictyostelium fasciculatum</name>
    <dbReference type="NCBI Taxonomy" id="261658"/>
    <lineage>
        <taxon>Eukaryota</taxon>
        <taxon>Amoebozoa</taxon>
        <taxon>Evosea</taxon>
        <taxon>Eumycetozoa</taxon>
        <taxon>Dictyostelia</taxon>
        <taxon>Acytosteliales</taxon>
        <taxon>Cavenderiaceae</taxon>
        <taxon>Cavenderia</taxon>
    </lineage>
</organism>
<accession>F4PU46</accession>
<evidence type="ECO:0000313" key="2">
    <source>
        <dbReference type="EMBL" id="EGG20972.1"/>
    </source>
</evidence>
<dbReference type="Pfam" id="PF04176">
    <property type="entry name" value="TIP41"/>
    <property type="match status" value="1"/>
</dbReference>
<evidence type="ECO:0000313" key="3">
    <source>
        <dbReference type="Proteomes" id="UP000007797"/>
    </source>
</evidence>
<dbReference type="AlphaFoldDB" id="F4PU46"/>
<reference evidence="3" key="1">
    <citation type="journal article" date="2011" name="Genome Res.">
        <title>Phylogeny-wide analysis of social amoeba genomes highlights ancient origins for complex intercellular communication.</title>
        <authorList>
            <person name="Heidel A.J."/>
            <person name="Lawal H.M."/>
            <person name="Felder M."/>
            <person name="Schilde C."/>
            <person name="Helps N.R."/>
            <person name="Tunggal B."/>
            <person name="Rivero F."/>
            <person name="John U."/>
            <person name="Schleicher M."/>
            <person name="Eichinger L."/>
            <person name="Platzer M."/>
            <person name="Noegel A.A."/>
            <person name="Schaap P."/>
            <person name="Gloeckner G."/>
        </authorList>
    </citation>
    <scope>NUCLEOTIDE SEQUENCE [LARGE SCALE GENOMIC DNA]</scope>
    <source>
        <strain evidence="3">SH3</strain>
    </source>
</reference>
<evidence type="ECO:0000256" key="1">
    <source>
        <dbReference type="ARBA" id="ARBA00006658"/>
    </source>
</evidence>
<protein>
    <recommendedName>
        <fullName evidence="4">TIP41-like protein</fullName>
    </recommendedName>
</protein>
<keyword evidence="3" id="KW-1185">Reference proteome</keyword>
<dbReference type="PANTHER" id="PTHR21021">
    <property type="entry name" value="GAF/PUTATIVE CYTOSKELETAL PROTEIN"/>
    <property type="match status" value="1"/>
</dbReference>
<dbReference type="RefSeq" id="XP_004358822.1">
    <property type="nucleotide sequence ID" value="XM_004358765.1"/>
</dbReference>
<dbReference type="InterPro" id="IPR007303">
    <property type="entry name" value="TIP41-like"/>
</dbReference>
<evidence type="ECO:0008006" key="4">
    <source>
        <dbReference type="Google" id="ProtNLM"/>
    </source>
</evidence>
<dbReference type="PANTHER" id="PTHR21021:SF16">
    <property type="entry name" value="TIP41-LIKE PROTEIN"/>
    <property type="match status" value="1"/>
</dbReference>
<dbReference type="STRING" id="1054147.F4PU46"/>
<dbReference type="GO" id="GO:0005829">
    <property type="term" value="C:cytosol"/>
    <property type="evidence" value="ECO:0007669"/>
    <property type="project" value="TreeGrafter"/>
</dbReference>
<sequence length="277" mass="32236">MTTTSSTTTTKSSHKLIQSGIEIEGWRIATSKKPILNSAEKDQWERELTINSLPEMIFGHNFVSLSKIDGSISMVYNAYDALSLVQKTTDHSIKVSSAKFWEEVNKGFGGSIEKEYDWTYNTPYIGSILKDGHNYVNREDKPSHLFENTTEQIDVEKLKRPDPILFYDEVTLFEDELADNGISILSIKIRVMQDSVFLLQRFFLRVDDVIIRCLDTRVYHEFDKNYCLREVTFKECNYDLLKHYFEKDPTTITNTNFIVSQLPIKDVHMEKIFLQNK</sequence>
<dbReference type="GO" id="GO:0031929">
    <property type="term" value="P:TOR signaling"/>
    <property type="evidence" value="ECO:0007669"/>
    <property type="project" value="TreeGrafter"/>
</dbReference>
<dbReference type="GeneID" id="14873727"/>
<proteinExistence type="inferred from homology"/>
<gene>
    <name evidence="2" type="ORF">DFA_00841</name>
</gene>
<dbReference type="EMBL" id="GL883010">
    <property type="protein sequence ID" value="EGG20972.1"/>
    <property type="molecule type" value="Genomic_DNA"/>
</dbReference>
<dbReference type="OMA" id="DMILFED"/>
<name>F4PU46_CACFS</name>